<dbReference type="RefSeq" id="WP_134101266.1">
    <property type="nucleotide sequence ID" value="NZ_SODP01000001.1"/>
</dbReference>
<gene>
    <name evidence="2" type="ORF">EV653_2308</name>
</gene>
<dbReference type="Proteomes" id="UP000295146">
    <property type="component" value="Unassembled WGS sequence"/>
</dbReference>
<evidence type="ECO:0000313" key="3">
    <source>
        <dbReference type="Proteomes" id="UP000295146"/>
    </source>
</evidence>
<evidence type="ECO:0000313" key="2">
    <source>
        <dbReference type="EMBL" id="TDW77144.1"/>
    </source>
</evidence>
<dbReference type="EMBL" id="SODP01000001">
    <property type="protein sequence ID" value="TDW77144.1"/>
    <property type="molecule type" value="Genomic_DNA"/>
</dbReference>
<accession>A0A4R8CM87</accession>
<reference evidence="2 3" key="1">
    <citation type="submission" date="2019-03" db="EMBL/GenBank/DDBJ databases">
        <title>Genomic Encyclopedia of Type Strains, Phase III (KMG-III): the genomes of soil and plant-associated and newly described type strains.</title>
        <authorList>
            <person name="Whitman W."/>
        </authorList>
    </citation>
    <scope>NUCLEOTIDE SEQUENCE [LARGE SCALE GENOMIC DNA]</scope>
    <source>
        <strain evidence="2 3">VKM Ac-2573</strain>
    </source>
</reference>
<evidence type="ECO:0000256" key="1">
    <source>
        <dbReference type="SAM" id="MobiDB-lite"/>
    </source>
</evidence>
<feature type="region of interest" description="Disordered" evidence="1">
    <location>
        <begin position="128"/>
        <end position="147"/>
    </location>
</feature>
<keyword evidence="3" id="KW-1185">Reference proteome</keyword>
<feature type="compositionally biased region" description="Pro residues" evidence="1">
    <location>
        <begin position="321"/>
        <end position="335"/>
    </location>
</feature>
<feature type="region of interest" description="Disordered" evidence="1">
    <location>
        <begin position="311"/>
        <end position="359"/>
    </location>
</feature>
<protein>
    <submittedName>
        <fullName evidence="2">Uncharacterized protein</fullName>
    </submittedName>
</protein>
<sequence>MQTADIDAVRLHYQVDTPSTARRLDGILRMELTTPQGLLYAEIDQLMRLYGPAEHICLRRLTIRLRYSLTQATAAATIRDACAAAIRAAVRDVPVPEERRGVVVSTDGQLVIYRHHVDAVSDLVRSLSGSGPPNRQHLPGASTAFNPAAPITRTDPAAAALERAWAWEQCGLYSGPLPRSTAARAETITRALTAAPQLIPAVLAQVNELLPLASMQWTAIAHAWAAAIHLPPPASPTESTAASVIEAALASPVGRVLRAQQNVAAGLPVQVRRELASLAIASAAPHHSRGAAVDRVAEAIATVSPISAQAFAQHHASKPPSTLPPRPAPLTPKPEPLSDADRPILPVNGRPTLDADEQPIPAVDDRQLLATDFGALLFLARAVDPVVTEIDLPAVAADLPEVLARLCGRLAGVPPTDPAVIGLTGLDPTADRSPADAVVDELAEARIRGWIRNRLGAQDDDDLGWIWRRRAYVEIAAARVEAVFSLDDVDLTIRRGLLDIDPGWLWWRGAAMRFRYV</sequence>
<proteinExistence type="predicted"/>
<comment type="caution">
    <text evidence="2">The sequence shown here is derived from an EMBL/GenBank/DDBJ whole genome shotgun (WGS) entry which is preliminary data.</text>
</comment>
<dbReference type="AlphaFoldDB" id="A0A4R8CM87"/>
<dbReference type="OrthoDB" id="5525274at2"/>
<organism evidence="2 3">
    <name type="scientific">Kribbella pratensis</name>
    <dbReference type="NCBI Taxonomy" id="2512112"/>
    <lineage>
        <taxon>Bacteria</taxon>
        <taxon>Bacillati</taxon>
        <taxon>Actinomycetota</taxon>
        <taxon>Actinomycetes</taxon>
        <taxon>Propionibacteriales</taxon>
        <taxon>Kribbellaceae</taxon>
        <taxon>Kribbella</taxon>
    </lineage>
</organism>
<name>A0A4R8CM87_9ACTN</name>